<proteinExistence type="predicted"/>
<reference evidence="1" key="1">
    <citation type="journal article" date="2021" name="J. Hered.">
        <title>Genome Assembly of Salicaceae Populus deltoides (Eastern Cottonwood) I-69 Based on Nanopore Sequencing and Hi-C Technologies.</title>
        <authorList>
            <person name="Bai S."/>
            <person name="Wu H."/>
            <person name="Zhang J."/>
            <person name="Pan Z."/>
            <person name="Zhao W."/>
            <person name="Li Z."/>
            <person name="Tong C."/>
        </authorList>
    </citation>
    <scope>NUCLEOTIDE SEQUENCE</scope>
    <source>
        <tissue evidence="1">Leaf</tissue>
    </source>
</reference>
<evidence type="ECO:0000313" key="2">
    <source>
        <dbReference type="Proteomes" id="UP000807159"/>
    </source>
</evidence>
<organism evidence="1 2">
    <name type="scientific">Populus deltoides</name>
    <name type="common">Eastern poplar</name>
    <name type="synonym">Eastern cottonwood</name>
    <dbReference type="NCBI Taxonomy" id="3696"/>
    <lineage>
        <taxon>Eukaryota</taxon>
        <taxon>Viridiplantae</taxon>
        <taxon>Streptophyta</taxon>
        <taxon>Embryophyta</taxon>
        <taxon>Tracheophyta</taxon>
        <taxon>Spermatophyta</taxon>
        <taxon>Magnoliopsida</taxon>
        <taxon>eudicotyledons</taxon>
        <taxon>Gunneridae</taxon>
        <taxon>Pentapetalae</taxon>
        <taxon>rosids</taxon>
        <taxon>fabids</taxon>
        <taxon>Malpighiales</taxon>
        <taxon>Salicaceae</taxon>
        <taxon>Saliceae</taxon>
        <taxon>Populus</taxon>
    </lineage>
</organism>
<dbReference type="Proteomes" id="UP000807159">
    <property type="component" value="Chromosome 9"/>
</dbReference>
<protein>
    <submittedName>
        <fullName evidence="1">Uncharacterized protein</fullName>
    </submittedName>
</protein>
<dbReference type="EMBL" id="JACEGQ020000009">
    <property type="protein sequence ID" value="KAH8499403.1"/>
    <property type="molecule type" value="Genomic_DNA"/>
</dbReference>
<gene>
    <name evidence="1" type="ORF">H0E87_018063</name>
</gene>
<dbReference type="AlphaFoldDB" id="A0A8T2Y2S3"/>
<evidence type="ECO:0000313" key="1">
    <source>
        <dbReference type="EMBL" id="KAH8499403.1"/>
    </source>
</evidence>
<keyword evidence="2" id="KW-1185">Reference proteome</keyword>
<accession>A0A8T2Y2S3</accession>
<comment type="caution">
    <text evidence="1">The sequence shown here is derived from an EMBL/GenBank/DDBJ whole genome shotgun (WGS) entry which is preliminary data.</text>
</comment>
<name>A0A8T2Y2S3_POPDE</name>
<sequence length="166" mass="19249">MSMILKKLNEDKNHQAYKMSVALERVCLSKEVSSFLVQSYWVLKVEMVALKTKMAMTKAEARASKEECARLSVLRYFSNEFLTMFGGSQTLDIFIRDKIFQVMSNLHFHHLLRGIIVDFLVAFNLNLVPNFIDIYIQLEWLLQPVVSTWLRSLTSDESLSIKSNSF</sequence>